<proteinExistence type="predicted"/>
<reference evidence="3 4" key="1">
    <citation type="submission" date="2018-03" db="EMBL/GenBank/DDBJ databases">
        <title>Genome assembly of novel Miniimonas species PCH200.</title>
        <authorList>
            <person name="Thakur V."/>
            <person name="Kumar V."/>
            <person name="Singh D."/>
        </authorList>
    </citation>
    <scope>NUCLEOTIDE SEQUENCE [LARGE SCALE GENOMIC DNA]</scope>
    <source>
        <strain evidence="3 4">PCH200</strain>
    </source>
</reference>
<organism evidence="3 4">
    <name type="scientific">Serinibacter arcticus</name>
    <dbReference type="NCBI Taxonomy" id="1655435"/>
    <lineage>
        <taxon>Bacteria</taxon>
        <taxon>Bacillati</taxon>
        <taxon>Actinomycetota</taxon>
        <taxon>Actinomycetes</taxon>
        <taxon>Micrococcales</taxon>
        <taxon>Beutenbergiaceae</taxon>
        <taxon>Serinibacter</taxon>
    </lineage>
</organism>
<accession>A0A2U1ZWR4</accession>
<dbReference type="SUPFAM" id="SSF89082">
    <property type="entry name" value="Antibiotic binding domain of TipA-like multidrug resistance regulators"/>
    <property type="match status" value="1"/>
</dbReference>
<evidence type="ECO:0000256" key="1">
    <source>
        <dbReference type="ARBA" id="ARBA00023125"/>
    </source>
</evidence>
<dbReference type="PANTHER" id="PTHR30204:SF93">
    <property type="entry name" value="HTH MERR-TYPE DOMAIN-CONTAINING PROTEIN"/>
    <property type="match status" value="1"/>
</dbReference>
<dbReference type="InterPro" id="IPR000551">
    <property type="entry name" value="MerR-type_HTH_dom"/>
</dbReference>
<keyword evidence="1" id="KW-0238">DNA-binding</keyword>
<evidence type="ECO:0000313" key="4">
    <source>
        <dbReference type="Proteomes" id="UP000245166"/>
    </source>
</evidence>
<gene>
    <name evidence="3" type="ORF">C8046_12645</name>
</gene>
<protein>
    <submittedName>
        <fullName evidence="3">MerR family transcriptional regulator</fullName>
    </submittedName>
</protein>
<dbReference type="InterPro" id="IPR047057">
    <property type="entry name" value="MerR_fam"/>
</dbReference>
<dbReference type="CDD" id="cd01106">
    <property type="entry name" value="HTH_TipAL-Mta"/>
    <property type="match status" value="1"/>
</dbReference>
<comment type="caution">
    <text evidence="3">The sequence shown here is derived from an EMBL/GenBank/DDBJ whole genome shotgun (WGS) entry which is preliminary data.</text>
</comment>
<feature type="domain" description="HTH merR-type" evidence="2">
    <location>
        <begin position="13"/>
        <end position="82"/>
    </location>
</feature>
<dbReference type="Pfam" id="PF13411">
    <property type="entry name" value="MerR_1"/>
    <property type="match status" value="1"/>
</dbReference>
<dbReference type="InterPro" id="IPR009061">
    <property type="entry name" value="DNA-bd_dom_put_sf"/>
</dbReference>
<dbReference type="InterPro" id="IPR036244">
    <property type="entry name" value="TipA-like_antibiotic-bd"/>
</dbReference>
<dbReference type="SUPFAM" id="SSF46955">
    <property type="entry name" value="Putative DNA-binding domain"/>
    <property type="match status" value="1"/>
</dbReference>
<dbReference type="OrthoDB" id="9809391at2"/>
<dbReference type="GO" id="GO:0003700">
    <property type="term" value="F:DNA-binding transcription factor activity"/>
    <property type="evidence" value="ECO:0007669"/>
    <property type="project" value="InterPro"/>
</dbReference>
<dbReference type="Gene3D" id="1.10.490.50">
    <property type="entry name" value="Antibiotic binding domain of TipA-like multidrug resistance regulators"/>
    <property type="match status" value="1"/>
</dbReference>
<dbReference type="AlphaFoldDB" id="A0A2U1ZWR4"/>
<dbReference type="Gene3D" id="1.10.1660.10">
    <property type="match status" value="1"/>
</dbReference>
<evidence type="ECO:0000313" key="3">
    <source>
        <dbReference type="EMBL" id="PWD51383.1"/>
    </source>
</evidence>
<name>A0A2U1ZWR4_9MICO</name>
<dbReference type="PANTHER" id="PTHR30204">
    <property type="entry name" value="REDOX-CYCLING DRUG-SENSING TRANSCRIPTIONAL ACTIVATOR SOXR"/>
    <property type="match status" value="1"/>
</dbReference>
<dbReference type="SMART" id="SM00422">
    <property type="entry name" value="HTH_MERR"/>
    <property type="match status" value="1"/>
</dbReference>
<dbReference type="PROSITE" id="PS50937">
    <property type="entry name" value="HTH_MERR_2"/>
    <property type="match status" value="1"/>
</dbReference>
<dbReference type="InterPro" id="IPR012925">
    <property type="entry name" value="TipAS_dom"/>
</dbReference>
<evidence type="ECO:0000259" key="2">
    <source>
        <dbReference type="PROSITE" id="PS50937"/>
    </source>
</evidence>
<dbReference type="EMBL" id="PYHR01000002">
    <property type="protein sequence ID" value="PWD51383.1"/>
    <property type="molecule type" value="Genomic_DNA"/>
</dbReference>
<dbReference type="Proteomes" id="UP000245166">
    <property type="component" value="Unassembled WGS sequence"/>
</dbReference>
<dbReference type="Pfam" id="PF07739">
    <property type="entry name" value="TipAS"/>
    <property type="match status" value="1"/>
</dbReference>
<sequence length="269" mass="29265">MHRGHAPREVTVSWTIQDVSRTTGVTSRTLRHYDAIGLLPASFVGPGGIRHYDDDALVRLQRILLLKDLGLGLAAIGEVVDGDGDVVAHLRTHLELLEVERAALDRRIGAVRRTIEAREGEEPMTSDMFDGFDHTQYQDEVSERWGSETYAASDRWWRGLTPAEQAAFKARVAQLSADWIAAARDGEAPDGERARELSARHIAWLTATPGTPAAAGDPEQTRAYVLGLAEMYVADPRFARNYAADDVPDGAAFVRDALTAHVASGALGG</sequence>
<keyword evidence="4" id="KW-1185">Reference proteome</keyword>
<dbReference type="GO" id="GO:0003677">
    <property type="term" value="F:DNA binding"/>
    <property type="evidence" value="ECO:0007669"/>
    <property type="project" value="UniProtKB-KW"/>
</dbReference>
<dbReference type="PRINTS" id="PR00040">
    <property type="entry name" value="HTHMERR"/>
</dbReference>